<keyword evidence="2" id="KW-1185">Reference proteome</keyword>
<organism evidence="1 2">
    <name type="scientific">Pseudogemmobacter faecipullorum</name>
    <dbReference type="NCBI Taxonomy" id="2755041"/>
    <lineage>
        <taxon>Bacteria</taxon>
        <taxon>Pseudomonadati</taxon>
        <taxon>Pseudomonadota</taxon>
        <taxon>Alphaproteobacteria</taxon>
        <taxon>Rhodobacterales</taxon>
        <taxon>Paracoccaceae</taxon>
        <taxon>Pseudogemmobacter</taxon>
    </lineage>
</organism>
<sequence>MANLPKPPRERTARALCAHHGLPPDVTFEGRAMWLSYLPQVDAVLRTALRDEDWAVMVEAELG</sequence>
<proteinExistence type="predicted"/>
<name>A0ABS8CQ66_9RHOB</name>
<evidence type="ECO:0000313" key="1">
    <source>
        <dbReference type="EMBL" id="MCB5411503.1"/>
    </source>
</evidence>
<dbReference type="RefSeq" id="WP_226936975.1">
    <property type="nucleotide sequence ID" value="NZ_JACDXX010000017.1"/>
</dbReference>
<dbReference type="Proteomes" id="UP001198571">
    <property type="component" value="Unassembled WGS sequence"/>
</dbReference>
<accession>A0ABS8CQ66</accession>
<dbReference type="EMBL" id="JACDXX010000017">
    <property type="protein sequence ID" value="MCB5411503.1"/>
    <property type="molecule type" value="Genomic_DNA"/>
</dbReference>
<reference evidence="1 2" key="1">
    <citation type="submission" date="2020-07" db="EMBL/GenBank/DDBJ databases">
        <title>Pseudogemmobacter sp. nov., isolated from poultry manure in Taiwan.</title>
        <authorList>
            <person name="Lin S.-Y."/>
            <person name="Tang Y.-S."/>
            <person name="Young C.-C."/>
        </authorList>
    </citation>
    <scope>NUCLEOTIDE SEQUENCE [LARGE SCALE GENOMIC DNA]</scope>
    <source>
        <strain evidence="1 2">CC-YST710</strain>
    </source>
</reference>
<comment type="caution">
    <text evidence="1">The sequence shown here is derived from an EMBL/GenBank/DDBJ whole genome shotgun (WGS) entry which is preliminary data.</text>
</comment>
<protein>
    <submittedName>
        <fullName evidence="1">Uncharacterized protein</fullName>
    </submittedName>
</protein>
<evidence type="ECO:0000313" key="2">
    <source>
        <dbReference type="Proteomes" id="UP001198571"/>
    </source>
</evidence>
<gene>
    <name evidence="1" type="ORF">H0485_16045</name>
</gene>